<reference evidence="2 3" key="1">
    <citation type="journal article" date="2012" name="J. Bacteriol.">
        <title>Complete Genome Sequence of Leptospirillum ferrooxidans Strain C2-3, Isolated from a Fresh Volcanic Ash Deposit on the Island of Miyake, Japan.</title>
        <authorList>
            <person name="Fujimura R."/>
            <person name="Sato Y."/>
            <person name="Nishizawa T."/>
            <person name="Oshima K."/>
            <person name="Kim S.-W."/>
            <person name="Hattori M."/>
            <person name="Kamijo T."/>
            <person name="Ohta H."/>
        </authorList>
    </citation>
    <scope>NUCLEOTIDE SEQUENCE [LARGE SCALE GENOMIC DNA]</scope>
    <source>
        <strain evidence="2 3">C2-3</strain>
    </source>
</reference>
<evidence type="ECO:0000313" key="2">
    <source>
        <dbReference type="EMBL" id="BAM06866.1"/>
    </source>
</evidence>
<proteinExistence type="predicted"/>
<feature type="region of interest" description="Disordered" evidence="1">
    <location>
        <begin position="45"/>
        <end position="82"/>
    </location>
</feature>
<evidence type="ECO:0000313" key="3">
    <source>
        <dbReference type="Proteomes" id="UP000007382"/>
    </source>
</evidence>
<dbReference type="AlphaFoldDB" id="I0INL7"/>
<feature type="compositionally biased region" description="Low complexity" evidence="1">
    <location>
        <begin position="48"/>
        <end position="63"/>
    </location>
</feature>
<dbReference type="HOGENOM" id="CLU_564746_0_0_0"/>
<sequence length="483" mass="52327">MYRNALDLNNQRIRSNKVVRTPSAGLALASAILILAGLSSPHLSYGDSSSPQTTTTAPATSPAPVTPSAPQTPAPAATPAPAPDLILPSMNVHFKGFIDVYGQYNPTSASTTDFRAYDYGANSFNLNMAQLKLWRPDDDGIGFVLRTDFGPGAYASAQNFSPGYFGALGGGHGGSTSVGLGSATMPYSDFWLEEAYINFFVPDTNKELEAYAGQFQTLANFEVIQPTGNWMISDGYTFLLGPYTHTGVRMHYAPNATTNLYLGVNNGWNGNMQSNEGSYFQDIELGLVANPVSWLNINFSGYLGPQVRNVYFDPLSGAAGGIGGAGSSLATTYGEANTPTWRNYSAFVIEVGPIDHLWLVTNESYGWQAQGAVNSSGTPVGNASWYSSENFLRYDLSDTMDIVARYEVYYDPNGFMTGMPGTAINDESVDYQWNFMPNVISRVEYRHDNANNPLFDNPAYNGGNRGPALYSQDTVDVELIYSF</sequence>
<dbReference type="KEGG" id="lfc:LFE_1175"/>
<dbReference type="InterPro" id="IPR011486">
    <property type="entry name" value="BBP2"/>
</dbReference>
<protein>
    <recommendedName>
        <fullName evidence="4">Porin</fullName>
    </recommendedName>
</protein>
<evidence type="ECO:0000256" key="1">
    <source>
        <dbReference type="SAM" id="MobiDB-lite"/>
    </source>
</evidence>
<dbReference type="Proteomes" id="UP000007382">
    <property type="component" value="Chromosome"/>
</dbReference>
<organism evidence="2 3">
    <name type="scientific">Leptospirillum ferrooxidans (strain C2-3)</name>
    <dbReference type="NCBI Taxonomy" id="1162668"/>
    <lineage>
        <taxon>Bacteria</taxon>
        <taxon>Pseudomonadati</taxon>
        <taxon>Nitrospirota</taxon>
        <taxon>Nitrospiria</taxon>
        <taxon>Nitrospirales</taxon>
        <taxon>Nitrospiraceae</taxon>
        <taxon>Leptospirillum</taxon>
    </lineage>
</organism>
<gene>
    <name evidence="2" type="ordered locus">LFE_1175</name>
</gene>
<evidence type="ECO:0008006" key="4">
    <source>
        <dbReference type="Google" id="ProtNLM"/>
    </source>
</evidence>
<feature type="compositionally biased region" description="Pro residues" evidence="1">
    <location>
        <begin position="64"/>
        <end position="82"/>
    </location>
</feature>
<reference evidence="3" key="2">
    <citation type="submission" date="2012-03" db="EMBL/GenBank/DDBJ databases">
        <title>The complete genome sequence of the pioneer microbe on fresh volcanic deposit, Leptospirillum ferrooxidans strain C2-3.</title>
        <authorList>
            <person name="Fujimura R."/>
            <person name="Sato Y."/>
            <person name="Nishizawa T."/>
            <person name="Nanba K."/>
            <person name="Oshima K."/>
            <person name="Hattori M."/>
            <person name="Kamijo T."/>
            <person name="Ohta H."/>
        </authorList>
    </citation>
    <scope>NUCLEOTIDE SEQUENCE [LARGE SCALE GENOMIC DNA]</scope>
    <source>
        <strain evidence="3">C2-3</strain>
    </source>
</reference>
<dbReference type="RefSeq" id="WP_014449356.1">
    <property type="nucleotide sequence ID" value="NC_017094.1"/>
</dbReference>
<name>I0INL7_LEPFC</name>
<dbReference type="PATRIC" id="fig|1162668.3.peg.1366"/>
<dbReference type="EMBL" id="AP012342">
    <property type="protein sequence ID" value="BAM06866.1"/>
    <property type="molecule type" value="Genomic_DNA"/>
</dbReference>
<dbReference type="STRING" id="1162668.LFE_1175"/>
<keyword evidence="3" id="KW-1185">Reference proteome</keyword>
<accession>I0INL7</accession>
<dbReference type="Pfam" id="PF07642">
    <property type="entry name" value="BBP2"/>
    <property type="match status" value="1"/>
</dbReference>